<dbReference type="GO" id="GO:0098978">
    <property type="term" value="C:glutamatergic synapse"/>
    <property type="evidence" value="ECO:0007669"/>
    <property type="project" value="TreeGrafter"/>
</dbReference>
<dbReference type="GO" id="GO:0023052">
    <property type="term" value="P:signaling"/>
    <property type="evidence" value="ECO:0007669"/>
    <property type="project" value="InterPro"/>
</dbReference>
<dbReference type="Proteomes" id="UP000762676">
    <property type="component" value="Unassembled WGS sequence"/>
</dbReference>
<accession>A0AAV4I6Z2</accession>
<feature type="region of interest" description="Disordered" evidence="2">
    <location>
        <begin position="199"/>
        <end position="221"/>
    </location>
</feature>
<feature type="compositionally biased region" description="Basic and acidic residues" evidence="2">
    <location>
        <begin position="324"/>
        <end position="339"/>
    </location>
</feature>
<evidence type="ECO:0000256" key="1">
    <source>
        <dbReference type="ARBA" id="ARBA00008839"/>
    </source>
</evidence>
<dbReference type="PANTHER" id="PTHR12353:SF31">
    <property type="entry name" value="LD44824P"/>
    <property type="match status" value="1"/>
</dbReference>
<gene>
    <name evidence="3" type="ORF">ElyMa_002944600</name>
</gene>
<dbReference type="GO" id="GO:0060090">
    <property type="term" value="F:molecular adaptor activity"/>
    <property type="evidence" value="ECO:0007669"/>
    <property type="project" value="TreeGrafter"/>
</dbReference>
<comment type="caution">
    <text evidence="3">The sequence shown here is derived from an EMBL/GenBank/DDBJ whole genome shotgun (WGS) entry which is preliminary data.</text>
</comment>
<evidence type="ECO:0000313" key="4">
    <source>
        <dbReference type="Proteomes" id="UP000762676"/>
    </source>
</evidence>
<feature type="compositionally biased region" description="Basic and acidic residues" evidence="2">
    <location>
        <begin position="44"/>
        <end position="74"/>
    </location>
</feature>
<feature type="compositionally biased region" description="Polar residues" evidence="2">
    <location>
        <begin position="17"/>
        <end position="43"/>
    </location>
</feature>
<dbReference type="InterPro" id="IPR005026">
    <property type="entry name" value="SAPAP"/>
</dbReference>
<evidence type="ECO:0000256" key="2">
    <source>
        <dbReference type="SAM" id="MobiDB-lite"/>
    </source>
</evidence>
<dbReference type="EMBL" id="BMAT01006079">
    <property type="protein sequence ID" value="GFS05695.1"/>
    <property type="molecule type" value="Genomic_DNA"/>
</dbReference>
<dbReference type="AlphaFoldDB" id="A0AAV4I6Z2"/>
<organism evidence="3 4">
    <name type="scientific">Elysia marginata</name>
    <dbReference type="NCBI Taxonomy" id="1093978"/>
    <lineage>
        <taxon>Eukaryota</taxon>
        <taxon>Metazoa</taxon>
        <taxon>Spiralia</taxon>
        <taxon>Lophotrochozoa</taxon>
        <taxon>Mollusca</taxon>
        <taxon>Gastropoda</taxon>
        <taxon>Heterobranchia</taxon>
        <taxon>Euthyneura</taxon>
        <taxon>Panpulmonata</taxon>
        <taxon>Sacoglossa</taxon>
        <taxon>Placobranchoidea</taxon>
        <taxon>Plakobranchidae</taxon>
        <taxon>Elysia</taxon>
    </lineage>
</organism>
<feature type="region of interest" description="Disordered" evidence="2">
    <location>
        <begin position="260"/>
        <end position="356"/>
    </location>
</feature>
<feature type="compositionally biased region" description="Low complexity" evidence="2">
    <location>
        <begin position="266"/>
        <end position="280"/>
    </location>
</feature>
<evidence type="ECO:0000313" key="3">
    <source>
        <dbReference type="EMBL" id="GFS05695.1"/>
    </source>
</evidence>
<feature type="compositionally biased region" description="Basic and acidic residues" evidence="2">
    <location>
        <begin position="142"/>
        <end position="155"/>
    </location>
</feature>
<dbReference type="Pfam" id="PF03359">
    <property type="entry name" value="GKAP"/>
    <property type="match status" value="1"/>
</dbReference>
<feature type="region of interest" description="Disordered" evidence="2">
    <location>
        <begin position="117"/>
        <end position="187"/>
    </location>
</feature>
<feature type="region of interest" description="Disordered" evidence="2">
    <location>
        <begin position="1"/>
        <end position="94"/>
    </location>
</feature>
<feature type="compositionally biased region" description="Low complexity" evidence="2">
    <location>
        <begin position="119"/>
        <end position="134"/>
    </location>
</feature>
<name>A0AAV4I6Z2_9GAST</name>
<reference evidence="3 4" key="1">
    <citation type="journal article" date="2021" name="Elife">
        <title>Chloroplast acquisition without the gene transfer in kleptoplastic sea slugs, Plakobranchus ocellatus.</title>
        <authorList>
            <person name="Maeda T."/>
            <person name="Takahashi S."/>
            <person name="Yoshida T."/>
            <person name="Shimamura S."/>
            <person name="Takaki Y."/>
            <person name="Nagai Y."/>
            <person name="Toyoda A."/>
            <person name="Suzuki Y."/>
            <person name="Arimoto A."/>
            <person name="Ishii H."/>
            <person name="Satoh N."/>
            <person name="Nishiyama T."/>
            <person name="Hasebe M."/>
            <person name="Maruyama T."/>
            <person name="Minagawa J."/>
            <person name="Obokata J."/>
            <person name="Shigenobu S."/>
        </authorList>
    </citation>
    <scope>NUCLEOTIDE SEQUENCE [LARGE SCALE GENOMIC DNA]</scope>
</reference>
<protein>
    <submittedName>
        <fullName evidence="3">Disks large-associated protein 1</fullName>
    </submittedName>
</protein>
<dbReference type="PANTHER" id="PTHR12353">
    <property type="entry name" value="DISKS LARGE-ASSOCIATED PROTEIN DAP SAP90/PSD-95-ASSOCIATED PROTEIN"/>
    <property type="match status" value="1"/>
</dbReference>
<proteinExistence type="inferred from homology"/>
<dbReference type="GO" id="GO:0099572">
    <property type="term" value="C:postsynaptic specialization"/>
    <property type="evidence" value="ECO:0007669"/>
    <property type="project" value="TreeGrafter"/>
</dbReference>
<comment type="similarity">
    <text evidence="1">Belongs to the SAPAP family.</text>
</comment>
<sequence length="367" mass="39786">MTVPFLTLPIKTDHTSEPSLLSGINQSGGSKQAAFSHSLVSSSEAKESDSVRLRRLTNREENNKENSEPLEKITPRSSRSDPPSPVDPSHKPSYLKLSCAVSGYGKYSRYSTYKDVNRRSPFSSQSSLRSEVSSPEPGSMPAERKSGEEGTPEHHHSNHSSNHLSPAPLSPSHRGGGASSPQAVTNNHKSAVTPVAAVNGHSGHIKYPTGDIVKEPDPDEPETLWGDLQGFWDMVKIQIDNVDDLFAEIELMRHNGWQEIPKQMSRRSSASSSPKSGTISQASTPSATPGSKRKNIKPPGSGGSSKNTPDSSPERTQKARQAAKARDEARRKLLAERRAAMKQQLQQQQQAGGADCASVEIFVPDKK</sequence>
<keyword evidence="4" id="KW-1185">Reference proteome</keyword>